<organism evidence="1 2">
    <name type="scientific">Intoshia linei</name>
    <dbReference type="NCBI Taxonomy" id="1819745"/>
    <lineage>
        <taxon>Eukaryota</taxon>
        <taxon>Metazoa</taxon>
        <taxon>Spiralia</taxon>
        <taxon>Lophotrochozoa</taxon>
        <taxon>Mesozoa</taxon>
        <taxon>Orthonectida</taxon>
        <taxon>Rhopaluridae</taxon>
        <taxon>Intoshia</taxon>
    </lineage>
</organism>
<proteinExistence type="predicted"/>
<gene>
    <name evidence="1" type="ORF">A3Q56_06191</name>
</gene>
<accession>A0A177AVM6</accession>
<dbReference type="Proteomes" id="UP000078046">
    <property type="component" value="Unassembled WGS sequence"/>
</dbReference>
<name>A0A177AVM6_9BILA</name>
<feature type="non-terminal residue" evidence="1">
    <location>
        <position position="862"/>
    </location>
</feature>
<evidence type="ECO:0000313" key="1">
    <source>
        <dbReference type="EMBL" id="OAF66067.1"/>
    </source>
</evidence>
<comment type="caution">
    <text evidence="1">The sequence shown here is derived from an EMBL/GenBank/DDBJ whole genome shotgun (WGS) entry which is preliminary data.</text>
</comment>
<dbReference type="EMBL" id="LWCA01001047">
    <property type="protein sequence ID" value="OAF66067.1"/>
    <property type="molecule type" value="Genomic_DNA"/>
</dbReference>
<reference evidence="1 2" key="1">
    <citation type="submission" date="2016-04" db="EMBL/GenBank/DDBJ databases">
        <title>The genome of Intoshia linei affirms orthonectids as highly simplified spiralians.</title>
        <authorList>
            <person name="Mikhailov K.V."/>
            <person name="Slusarev G.S."/>
            <person name="Nikitin M.A."/>
            <person name="Logacheva M.D."/>
            <person name="Penin A."/>
            <person name="Aleoshin V."/>
            <person name="Panchin Y.V."/>
        </authorList>
    </citation>
    <scope>NUCLEOTIDE SEQUENCE [LARGE SCALE GENOMIC DNA]</scope>
    <source>
        <strain evidence="1">Intl2013</strain>
        <tissue evidence="1">Whole animal</tissue>
    </source>
</reference>
<dbReference type="AlphaFoldDB" id="A0A177AVM6"/>
<sequence length="862" mass="100389">MKRKSKKENFIKIIDVDKKIVDNLKKVKKEKTIEDLNEATLCSLNTDFSLITTMLSLKENEPLKELKKSLDSKIKLFSSETSIYNSEMDTLTMSDNLTIGIIILNTLKNDAKKQQKDFRTFGNFLNSVKNNIDHKLILLLCRSILDTAFNNISANDIQSSALKFLIENVNFDQYLLFRVIYISYFKDMLLSNPVWSNDENYYFIVEIALSVCKTKFSHNMTSYLVDNNYINNVDLTRFNLECGDVELFCMNILENYFLQNKSVASYSEHFIRFIIYFVSFPSIRHLISSKIDLICGVCDSSQQLILTLLMDTIAVNCVDISQVNQNVIFNLLYNSYKSKNIASNIMLKFSNHVSTFIGSDKSNLIYIIRGTILKKLISAGCNEHGVKFNVPHNKVFSNALVNQSIRELFKSYPIDISYIFGFAYRSILIESICHVDPNTKNFLKCRTYEESINVKVKNLDSLLHFLKISLKEFKRKFNFNQSNLLYLICGLLDTCNFKTNMVYHSESFSNYSMNVINDFNFENKKILITAMLDMTVFSIFCITSLYEMYNNESGQHLFEVYNNIINMVLKDSKRCMKPFNGSQDYTFLMDSYKKTFFYKTEQEYTISDTHLNETVHRKVLRYILKYCFLNSRNLKKFSKLQILFQYDPVNLNLNHFICTRFIDVYLCTFYRFHESNNDCFFSNVNQLKSFIIHILKSLSECHYFNSDYNLDIFWKYMLIFSLFTIIDSSISPITFQLVLVGCILKYFLTGNYNAAFKDSIHVDFKNIGSCDENGDDFSFVNYYPAGFVNFIPPSNVYAEMQQIGAKLKISILISSKATLIEEFLKDNTILEVMPTSRVKCHVIRDLSTKTFAKFLMASYNQN</sequence>
<keyword evidence="2" id="KW-1185">Reference proteome</keyword>
<protein>
    <submittedName>
        <fullName evidence="1">Uncharacterized protein</fullName>
    </submittedName>
</protein>
<evidence type="ECO:0000313" key="2">
    <source>
        <dbReference type="Proteomes" id="UP000078046"/>
    </source>
</evidence>